<comment type="caution">
    <text evidence="1">The sequence shown here is derived from an EMBL/GenBank/DDBJ whole genome shotgun (WGS) entry which is preliminary data.</text>
</comment>
<proteinExistence type="predicted"/>
<gene>
    <name evidence="1" type="ORF">PDJAM_G00141030</name>
</gene>
<dbReference type="EMBL" id="CM040997">
    <property type="protein sequence ID" value="MCJ8746376.1"/>
    <property type="molecule type" value="Genomic_DNA"/>
</dbReference>
<name>A0ACC5ZEC8_9TELE</name>
<accession>A0ACC5ZEC8</accession>
<reference evidence="1" key="1">
    <citation type="submission" date="2020-02" db="EMBL/GenBank/DDBJ databases">
        <title>Genome sequencing of the panga catfish, Pangasius djambal.</title>
        <authorList>
            <person name="Wen M."/>
            <person name="Zahm M."/>
            <person name="Roques C."/>
            <person name="Cabau C."/>
            <person name="Klopp C."/>
            <person name="Donnadieu C."/>
            <person name="Jouanno E."/>
            <person name="Avarre J.-C."/>
            <person name="Campet M."/>
            <person name="Ha T."/>
            <person name="Dugue R."/>
            <person name="Lampietro C."/>
            <person name="Louis A."/>
            <person name="Herpin A."/>
            <person name="Echchiki A."/>
            <person name="Berthelot C."/>
            <person name="Parey E."/>
            <person name="Roest-Crollius H."/>
            <person name="Braasch I."/>
            <person name="Postlethwait J.H."/>
            <person name="Bobe J."/>
            <person name="Montfort J."/>
            <person name="Bouchez O."/>
            <person name="Begum T."/>
            <person name="Schartl M."/>
            <person name="Gustiano R."/>
            <person name="Guiguen Y."/>
        </authorList>
    </citation>
    <scope>NUCLEOTIDE SEQUENCE</scope>
    <source>
        <strain evidence="1">Pdj_M5554</strain>
    </source>
</reference>
<protein>
    <submittedName>
        <fullName evidence="1">Uncharacterized protein</fullName>
    </submittedName>
</protein>
<evidence type="ECO:0000313" key="2">
    <source>
        <dbReference type="Proteomes" id="UP000830395"/>
    </source>
</evidence>
<evidence type="ECO:0000313" key="1">
    <source>
        <dbReference type="EMBL" id="MCJ8746376.1"/>
    </source>
</evidence>
<organism evidence="1 2">
    <name type="scientific">Pangasius djambal</name>
    <dbReference type="NCBI Taxonomy" id="1691987"/>
    <lineage>
        <taxon>Eukaryota</taxon>
        <taxon>Metazoa</taxon>
        <taxon>Chordata</taxon>
        <taxon>Craniata</taxon>
        <taxon>Vertebrata</taxon>
        <taxon>Euteleostomi</taxon>
        <taxon>Actinopterygii</taxon>
        <taxon>Neopterygii</taxon>
        <taxon>Teleostei</taxon>
        <taxon>Ostariophysi</taxon>
        <taxon>Siluriformes</taxon>
        <taxon>Pangasiidae</taxon>
        <taxon>Pangasius</taxon>
    </lineage>
</organism>
<sequence length="443" mass="49979">MKSRKSKACKALPLASEEECGVWLDTAELRVKKQTKLARPISKLLNPLARSGGYSMAVALNFTQTKMEMPATKQSTISSFFLPLTKKGRDADDSSSPWPSVMSSTPLPEAHTGTKRKREMIFELPSELDDVSGHASLIEPQEYGADIERVSGEVCNDDDKEQQFLHLIWGYQSEECEPAGKRRSHENVKIENVTDTQKDSSKAIMRGCTTADGPEEIPESLLHRDQTQQYSHDSFRMRRSICGKKNDGSSASLSAEDLYTQEPLKDRSVTEKNASCLTPKSATKIQNTMTCPVKSYKGPELFERRHQWSPVKREDKENSRPTSPRHSTAPSPFKQRVCSSPAKRASDFNRKSCRTPKKSIREARENDEDSFSMLFTQDSEGFRVIAHHSKQSRCPLKDRTNSREGREYLRIPSVTPLETEENSNPEAEMLFTQDSQGNVVIKH</sequence>
<keyword evidence="2" id="KW-1185">Reference proteome</keyword>
<dbReference type="Proteomes" id="UP000830395">
    <property type="component" value="Chromosome 23"/>
</dbReference>